<keyword evidence="2" id="KW-1133">Transmembrane helix</keyword>
<feature type="region of interest" description="Disordered" evidence="1">
    <location>
        <begin position="199"/>
        <end position="218"/>
    </location>
</feature>
<feature type="transmembrane region" description="Helical" evidence="2">
    <location>
        <begin position="478"/>
        <end position="506"/>
    </location>
</feature>
<keyword evidence="2" id="KW-0812">Transmembrane</keyword>
<dbReference type="PANTHER" id="PTHR24177:SF314">
    <property type="entry name" value="PROTEIN ACCELERATED CELL DEATH 6-LIKE ISOFORM X1"/>
    <property type="match status" value="1"/>
</dbReference>
<proteinExistence type="predicted"/>
<feature type="domain" description="PGG" evidence="3">
    <location>
        <begin position="431"/>
        <end position="519"/>
    </location>
</feature>
<name>A0AA88X1N1_9ASTE</name>
<protein>
    <recommendedName>
        <fullName evidence="3">PGG domain-containing protein</fullName>
    </recommendedName>
</protein>
<dbReference type="EMBL" id="JAVXUP010000134">
    <property type="protein sequence ID" value="KAK3036979.1"/>
    <property type="molecule type" value="Genomic_DNA"/>
</dbReference>
<dbReference type="InterPro" id="IPR026961">
    <property type="entry name" value="PGG_dom"/>
</dbReference>
<dbReference type="AlphaFoldDB" id="A0AA88X1N1"/>
<evidence type="ECO:0000313" key="4">
    <source>
        <dbReference type="EMBL" id="KAK3036979.1"/>
    </source>
</evidence>
<gene>
    <name evidence="4" type="ORF">RJ639_030944</name>
</gene>
<keyword evidence="5" id="KW-1185">Reference proteome</keyword>
<feature type="transmembrane region" description="Helical" evidence="2">
    <location>
        <begin position="156"/>
        <end position="180"/>
    </location>
</feature>
<comment type="caution">
    <text evidence="4">The sequence shown here is derived from an EMBL/GenBank/DDBJ whole genome shotgun (WGS) entry which is preliminary data.</text>
</comment>
<dbReference type="SMART" id="SM00248">
    <property type="entry name" value="ANK"/>
    <property type="match status" value="4"/>
</dbReference>
<evidence type="ECO:0000256" key="1">
    <source>
        <dbReference type="SAM" id="MobiDB-lite"/>
    </source>
</evidence>
<dbReference type="SUPFAM" id="SSF48403">
    <property type="entry name" value="Ankyrin repeat"/>
    <property type="match status" value="2"/>
</dbReference>
<dbReference type="PANTHER" id="PTHR24177">
    <property type="entry name" value="CASKIN"/>
    <property type="match status" value="1"/>
</dbReference>
<dbReference type="Pfam" id="PF12796">
    <property type="entry name" value="Ank_2"/>
    <property type="match status" value="2"/>
</dbReference>
<sequence length="603" mass="67860">MLLPEAIIREKLDNELAWTLVEFLIVQDVSWETTSTSYTSGESTLMLATKSGNAKIVEEILRRLPHAVENIDGQGRNILHIAIQHHHIRILDIVEKMEFPMTRLVRKLDYGGNSILHMVGIKATDDKLEDMQTPALLLQENLLLFEDFKQSLPKKLMLGVTLLIISVSTMMLAFVAAVILQIRSKDQWMEFALSGTPRLGEDRDELQPDLTPTATKGRLSRSGDEALRLLLWSVVCECVSTKEISKDTNATTAEARQLAEFLIEKDTSWEATESAMDEKSQEMNEKVAETPLILATKSGCTEIVEEILRKYPQAVEHVDAEGRNILHVAIKYRHIKVFDIVESMGIPMTRLIRKIDDNGNSILHYVGIKAKDHEAEDMRSPAMLLQEHLLLFERVQKVSTIHFIKHFNCDRKTAEEVFADSNIQIHDNAKERLKRTAENCSIVAVLLATVDVAAANTVPGGPNQNTGYPILVNKPFFIIFTMADVLSLTFALTSVITILSIFTFPLKDFKQSLPQKLMLDVTLRFNDDLQVAQFLQGSHRYSVDDIVPLKDSEQSHPQKLMLGVTLLIISVSTMALAFVATVLVQIHSKEQGQKLRCTPLQFT</sequence>
<evidence type="ECO:0000259" key="3">
    <source>
        <dbReference type="Pfam" id="PF13962"/>
    </source>
</evidence>
<dbReference type="GO" id="GO:0016020">
    <property type="term" value="C:membrane"/>
    <property type="evidence" value="ECO:0007669"/>
    <property type="project" value="TreeGrafter"/>
</dbReference>
<dbReference type="InterPro" id="IPR002110">
    <property type="entry name" value="Ankyrin_rpt"/>
</dbReference>
<keyword evidence="2" id="KW-0472">Membrane</keyword>
<feature type="transmembrane region" description="Helical" evidence="2">
    <location>
        <begin position="560"/>
        <end position="586"/>
    </location>
</feature>
<reference evidence="4" key="1">
    <citation type="submission" date="2022-12" db="EMBL/GenBank/DDBJ databases">
        <title>Draft genome assemblies for two species of Escallonia (Escalloniales).</title>
        <authorList>
            <person name="Chanderbali A."/>
            <person name="Dervinis C."/>
            <person name="Anghel I."/>
            <person name="Soltis D."/>
            <person name="Soltis P."/>
            <person name="Zapata F."/>
        </authorList>
    </citation>
    <scope>NUCLEOTIDE SEQUENCE</scope>
    <source>
        <strain evidence="4">UCBG64.0493</strain>
        <tissue evidence="4">Leaf</tissue>
    </source>
</reference>
<dbReference type="Pfam" id="PF13962">
    <property type="entry name" value="PGG"/>
    <property type="match status" value="1"/>
</dbReference>
<accession>A0AA88X1N1</accession>
<dbReference type="Proteomes" id="UP001188597">
    <property type="component" value="Unassembled WGS sequence"/>
</dbReference>
<evidence type="ECO:0000256" key="2">
    <source>
        <dbReference type="SAM" id="Phobius"/>
    </source>
</evidence>
<organism evidence="4 5">
    <name type="scientific">Escallonia herrerae</name>
    <dbReference type="NCBI Taxonomy" id="1293975"/>
    <lineage>
        <taxon>Eukaryota</taxon>
        <taxon>Viridiplantae</taxon>
        <taxon>Streptophyta</taxon>
        <taxon>Embryophyta</taxon>
        <taxon>Tracheophyta</taxon>
        <taxon>Spermatophyta</taxon>
        <taxon>Magnoliopsida</taxon>
        <taxon>eudicotyledons</taxon>
        <taxon>Gunneridae</taxon>
        <taxon>Pentapetalae</taxon>
        <taxon>asterids</taxon>
        <taxon>campanulids</taxon>
        <taxon>Escalloniales</taxon>
        <taxon>Escalloniaceae</taxon>
        <taxon>Escallonia</taxon>
    </lineage>
</organism>
<dbReference type="Gene3D" id="1.25.40.20">
    <property type="entry name" value="Ankyrin repeat-containing domain"/>
    <property type="match status" value="2"/>
</dbReference>
<evidence type="ECO:0000313" key="5">
    <source>
        <dbReference type="Proteomes" id="UP001188597"/>
    </source>
</evidence>
<dbReference type="InterPro" id="IPR036770">
    <property type="entry name" value="Ankyrin_rpt-contain_sf"/>
</dbReference>